<dbReference type="Pfam" id="PF00149">
    <property type="entry name" value="Metallophos"/>
    <property type="match status" value="1"/>
</dbReference>
<dbReference type="GO" id="GO:0016787">
    <property type="term" value="F:hydrolase activity"/>
    <property type="evidence" value="ECO:0007669"/>
    <property type="project" value="UniProtKB-KW"/>
</dbReference>
<evidence type="ECO:0000313" key="5">
    <source>
        <dbReference type="EMBL" id="SES16319.1"/>
    </source>
</evidence>
<dbReference type="InterPro" id="IPR004843">
    <property type="entry name" value="Calcineurin-like_PHP"/>
</dbReference>
<sequence>MSNLKKLTLLHSNDMHGDFLAEKVDEKLVGGVSMLSGYINKVRSEEENVIYAIAGDMFRGSIIDSEYHGLSTIQIMNLLAPDIVTLGNHEIDYGIAHLLFLEKCAQFPIINANLYIKLNHVRLFEPCKVISIDGMKILFIGILTEMVLNECKKDELIGTFITLEDAVKEIGRICNTYNSIDIDFTVLLTHIGFEEDKKLARMLDPTWGVDVIIGGHSHTFLDKPCVVNGIPIVQAGTGTDQIGRFDILVDTDNNRIDSYTWTPVPINAENCPKNPEIEDMILNYKNTTDEKYGVILTTFVRELTHPSRYMETELGNLFADLLKESLGMDIFLLASGSIRCPKLGHVVTKGDFMAAFPYDDQANITYWTGAQLKHGILHMLRDQAFFGDHTEFYQFSSGLSVEYDMKTHSLIKIDFNGEPVRDDRIYSVGLQDYHLRNLKDSFDLEIEEIDRNQKHRAVATSSAQILEEMLTLGQNKDARIEGRIVLHLTDSAIQALLESGR</sequence>
<keyword evidence="2" id="KW-0378">Hydrolase</keyword>
<name>A0A1H9V421_BUTFI</name>
<dbReference type="InterPro" id="IPR006179">
    <property type="entry name" value="5_nucleotidase/apyrase"/>
</dbReference>
<evidence type="ECO:0000259" key="3">
    <source>
        <dbReference type="Pfam" id="PF00149"/>
    </source>
</evidence>
<organism evidence="5 6">
    <name type="scientific">Butyrivibrio fibrisolvens</name>
    <dbReference type="NCBI Taxonomy" id="831"/>
    <lineage>
        <taxon>Bacteria</taxon>
        <taxon>Bacillati</taxon>
        <taxon>Bacillota</taxon>
        <taxon>Clostridia</taxon>
        <taxon>Lachnospirales</taxon>
        <taxon>Lachnospiraceae</taxon>
        <taxon>Butyrivibrio</taxon>
    </lineage>
</organism>
<dbReference type="PRINTS" id="PR01607">
    <property type="entry name" value="APYRASEFAMLY"/>
</dbReference>
<dbReference type="AlphaFoldDB" id="A0A1H9V421"/>
<dbReference type="GO" id="GO:0030288">
    <property type="term" value="C:outer membrane-bounded periplasmic space"/>
    <property type="evidence" value="ECO:0007669"/>
    <property type="project" value="TreeGrafter"/>
</dbReference>
<gene>
    <name evidence="5" type="ORF">SAMN04487884_12121</name>
</gene>
<comment type="similarity">
    <text evidence="2">Belongs to the 5'-nucleotidase family.</text>
</comment>
<dbReference type="SUPFAM" id="SSF56300">
    <property type="entry name" value="Metallo-dependent phosphatases"/>
    <property type="match status" value="1"/>
</dbReference>
<dbReference type="Pfam" id="PF02872">
    <property type="entry name" value="5_nucleotid_C"/>
    <property type="match status" value="1"/>
</dbReference>
<dbReference type="GO" id="GO:0009166">
    <property type="term" value="P:nucleotide catabolic process"/>
    <property type="evidence" value="ECO:0007669"/>
    <property type="project" value="InterPro"/>
</dbReference>
<reference evidence="5 6" key="1">
    <citation type="submission" date="2016-10" db="EMBL/GenBank/DDBJ databases">
        <authorList>
            <person name="de Groot N.N."/>
        </authorList>
    </citation>
    <scope>NUCLEOTIDE SEQUENCE [LARGE SCALE GENOMIC DNA]</scope>
    <source>
        <strain evidence="5 6">AR40</strain>
    </source>
</reference>
<dbReference type="RefSeq" id="WP_074757403.1">
    <property type="nucleotide sequence ID" value="NZ_FOGJ01000021.1"/>
</dbReference>
<evidence type="ECO:0000259" key="4">
    <source>
        <dbReference type="Pfam" id="PF02872"/>
    </source>
</evidence>
<dbReference type="InterPro" id="IPR036907">
    <property type="entry name" value="5'-Nucleotdase_C_sf"/>
</dbReference>
<dbReference type="Gene3D" id="3.90.780.10">
    <property type="entry name" value="5'-Nucleotidase, C-terminal domain"/>
    <property type="match status" value="1"/>
</dbReference>
<dbReference type="InterPro" id="IPR008334">
    <property type="entry name" value="5'-Nucleotdase_C"/>
</dbReference>
<feature type="domain" description="5'-Nucleotidase C-terminal" evidence="4">
    <location>
        <begin position="304"/>
        <end position="442"/>
    </location>
</feature>
<dbReference type="CDD" id="cd00845">
    <property type="entry name" value="MPP_UshA_N_like"/>
    <property type="match status" value="1"/>
</dbReference>
<dbReference type="GO" id="GO:0000166">
    <property type="term" value="F:nucleotide binding"/>
    <property type="evidence" value="ECO:0007669"/>
    <property type="project" value="UniProtKB-KW"/>
</dbReference>
<protein>
    <submittedName>
        <fullName evidence="5">5'-nucleotidase</fullName>
    </submittedName>
</protein>
<dbReference type="PANTHER" id="PTHR11575">
    <property type="entry name" value="5'-NUCLEOTIDASE-RELATED"/>
    <property type="match status" value="1"/>
</dbReference>
<evidence type="ECO:0000313" key="6">
    <source>
        <dbReference type="Proteomes" id="UP000182584"/>
    </source>
</evidence>
<proteinExistence type="inferred from homology"/>
<dbReference type="Proteomes" id="UP000182584">
    <property type="component" value="Unassembled WGS sequence"/>
</dbReference>
<dbReference type="OrthoDB" id="7820733at2"/>
<keyword evidence="1" id="KW-0732">Signal</keyword>
<keyword evidence="2" id="KW-0547">Nucleotide-binding</keyword>
<dbReference type="PANTHER" id="PTHR11575:SF24">
    <property type="entry name" value="5'-NUCLEOTIDASE"/>
    <property type="match status" value="1"/>
</dbReference>
<evidence type="ECO:0000256" key="2">
    <source>
        <dbReference type="RuleBase" id="RU362119"/>
    </source>
</evidence>
<dbReference type="SUPFAM" id="SSF55816">
    <property type="entry name" value="5'-nucleotidase (syn. UDP-sugar hydrolase), C-terminal domain"/>
    <property type="match status" value="1"/>
</dbReference>
<dbReference type="InterPro" id="IPR029052">
    <property type="entry name" value="Metallo-depent_PP-like"/>
</dbReference>
<dbReference type="Gene3D" id="3.60.21.10">
    <property type="match status" value="1"/>
</dbReference>
<feature type="domain" description="Calcineurin-like phosphoesterase" evidence="3">
    <location>
        <begin position="8"/>
        <end position="219"/>
    </location>
</feature>
<evidence type="ECO:0000256" key="1">
    <source>
        <dbReference type="ARBA" id="ARBA00022729"/>
    </source>
</evidence>
<dbReference type="EMBL" id="FOGJ01000021">
    <property type="protein sequence ID" value="SES16319.1"/>
    <property type="molecule type" value="Genomic_DNA"/>
</dbReference>
<accession>A0A1H9V421</accession>